<gene>
    <name evidence="1" type="ORF">MNBD_BACTEROID02-1099</name>
</gene>
<name>A0A3B0R0U9_9ZZZZ</name>
<sequence>SIVIKSNLYNLYRSNQEVVRDKNIILPPKDVVFRPYKEINKRLRYINTTK</sequence>
<proteinExistence type="predicted"/>
<accession>A0A3B0R0U9</accession>
<dbReference type="EMBL" id="UOEB01000218">
    <property type="protein sequence ID" value="VAV85347.1"/>
    <property type="molecule type" value="Genomic_DNA"/>
</dbReference>
<reference evidence="1" key="1">
    <citation type="submission" date="2018-06" db="EMBL/GenBank/DDBJ databases">
        <authorList>
            <person name="Zhirakovskaya E."/>
        </authorList>
    </citation>
    <scope>NUCLEOTIDE SEQUENCE</scope>
</reference>
<organism evidence="1">
    <name type="scientific">hydrothermal vent metagenome</name>
    <dbReference type="NCBI Taxonomy" id="652676"/>
    <lineage>
        <taxon>unclassified sequences</taxon>
        <taxon>metagenomes</taxon>
        <taxon>ecological metagenomes</taxon>
    </lineage>
</organism>
<feature type="non-terminal residue" evidence="1">
    <location>
        <position position="1"/>
    </location>
</feature>
<dbReference type="AlphaFoldDB" id="A0A3B0R0U9"/>
<protein>
    <submittedName>
        <fullName evidence="1">Uncharacterized protein</fullName>
    </submittedName>
</protein>
<evidence type="ECO:0000313" key="1">
    <source>
        <dbReference type="EMBL" id="VAV85347.1"/>
    </source>
</evidence>